<dbReference type="InterPro" id="IPR024419">
    <property type="entry name" value="YvrJ"/>
</dbReference>
<evidence type="ECO:0000256" key="1">
    <source>
        <dbReference type="SAM" id="Phobius"/>
    </source>
</evidence>
<keyword evidence="1" id="KW-1133">Transmembrane helix</keyword>
<accession>A0A1G9AIS8</accession>
<reference evidence="2 3" key="1">
    <citation type="submission" date="2016-10" db="EMBL/GenBank/DDBJ databases">
        <authorList>
            <person name="de Groot N.N."/>
        </authorList>
    </citation>
    <scope>NUCLEOTIDE SEQUENCE [LARGE SCALE GENOMIC DNA]</scope>
    <source>
        <strain evidence="2 3">CGMCC 1.6502</strain>
    </source>
</reference>
<evidence type="ECO:0000313" key="2">
    <source>
        <dbReference type="EMBL" id="SDK27143.1"/>
    </source>
</evidence>
<protein>
    <submittedName>
        <fullName evidence="2">YvrJ protein family protein</fullName>
    </submittedName>
</protein>
<keyword evidence="3" id="KW-1185">Reference proteome</keyword>
<dbReference type="OrthoDB" id="2662123at2"/>
<gene>
    <name evidence="2" type="ORF">SAMN05216243_2542</name>
</gene>
<proteinExistence type="predicted"/>
<dbReference type="AlphaFoldDB" id="A0A1G9AIS8"/>
<name>A0A1G9AIS8_9BACI</name>
<dbReference type="Pfam" id="PF12841">
    <property type="entry name" value="YvrJ"/>
    <property type="match status" value="1"/>
</dbReference>
<dbReference type="STRING" id="407036.SAMN05216243_2542"/>
<organism evidence="2 3">
    <name type="scientific">Sediminibacillus albus</name>
    <dbReference type="NCBI Taxonomy" id="407036"/>
    <lineage>
        <taxon>Bacteria</taxon>
        <taxon>Bacillati</taxon>
        <taxon>Bacillota</taxon>
        <taxon>Bacilli</taxon>
        <taxon>Bacillales</taxon>
        <taxon>Bacillaceae</taxon>
        <taxon>Sediminibacillus</taxon>
    </lineage>
</organism>
<dbReference type="Proteomes" id="UP000198694">
    <property type="component" value="Unassembled WGS sequence"/>
</dbReference>
<sequence>MEETASNALVTLLGNHGFPVVLAMYLLIRFEKKISDLSVAIQKLSNVITNNK</sequence>
<feature type="transmembrane region" description="Helical" evidence="1">
    <location>
        <begin position="6"/>
        <end position="28"/>
    </location>
</feature>
<dbReference type="EMBL" id="FNFL01000004">
    <property type="protein sequence ID" value="SDK27143.1"/>
    <property type="molecule type" value="Genomic_DNA"/>
</dbReference>
<evidence type="ECO:0000313" key="3">
    <source>
        <dbReference type="Proteomes" id="UP000198694"/>
    </source>
</evidence>
<dbReference type="RefSeq" id="WP_093214799.1">
    <property type="nucleotide sequence ID" value="NZ_FNFL01000004.1"/>
</dbReference>
<keyword evidence="1" id="KW-0472">Membrane</keyword>
<keyword evidence="1" id="KW-0812">Transmembrane</keyword>